<dbReference type="Proteomes" id="UP001301769">
    <property type="component" value="Unassembled WGS sequence"/>
</dbReference>
<evidence type="ECO:0000313" key="1">
    <source>
        <dbReference type="EMBL" id="KAK4214245.1"/>
    </source>
</evidence>
<reference evidence="1" key="1">
    <citation type="journal article" date="2023" name="Mol. Phylogenet. Evol.">
        <title>Genome-scale phylogeny and comparative genomics of the fungal order Sordariales.</title>
        <authorList>
            <person name="Hensen N."/>
            <person name="Bonometti L."/>
            <person name="Westerberg I."/>
            <person name="Brannstrom I.O."/>
            <person name="Guillou S."/>
            <person name="Cros-Aarteil S."/>
            <person name="Calhoun S."/>
            <person name="Haridas S."/>
            <person name="Kuo A."/>
            <person name="Mondo S."/>
            <person name="Pangilinan J."/>
            <person name="Riley R."/>
            <person name="LaButti K."/>
            <person name="Andreopoulos B."/>
            <person name="Lipzen A."/>
            <person name="Chen C."/>
            <person name="Yan M."/>
            <person name="Daum C."/>
            <person name="Ng V."/>
            <person name="Clum A."/>
            <person name="Steindorff A."/>
            <person name="Ohm R.A."/>
            <person name="Martin F."/>
            <person name="Silar P."/>
            <person name="Natvig D.O."/>
            <person name="Lalanne C."/>
            <person name="Gautier V."/>
            <person name="Ament-Velasquez S.L."/>
            <person name="Kruys A."/>
            <person name="Hutchinson M.I."/>
            <person name="Powell A.J."/>
            <person name="Barry K."/>
            <person name="Miller A.N."/>
            <person name="Grigoriev I.V."/>
            <person name="Debuchy R."/>
            <person name="Gladieux P."/>
            <person name="Hiltunen Thoren M."/>
            <person name="Johannesson H."/>
        </authorList>
    </citation>
    <scope>NUCLEOTIDE SEQUENCE</scope>
    <source>
        <strain evidence="1">PSN293</strain>
    </source>
</reference>
<protein>
    <submittedName>
        <fullName evidence="1">Uncharacterized protein</fullName>
    </submittedName>
</protein>
<organism evidence="1 2">
    <name type="scientific">Rhypophila decipiens</name>
    <dbReference type="NCBI Taxonomy" id="261697"/>
    <lineage>
        <taxon>Eukaryota</taxon>
        <taxon>Fungi</taxon>
        <taxon>Dikarya</taxon>
        <taxon>Ascomycota</taxon>
        <taxon>Pezizomycotina</taxon>
        <taxon>Sordariomycetes</taxon>
        <taxon>Sordariomycetidae</taxon>
        <taxon>Sordariales</taxon>
        <taxon>Naviculisporaceae</taxon>
        <taxon>Rhypophila</taxon>
    </lineage>
</organism>
<accession>A0AAN6Y962</accession>
<dbReference type="EMBL" id="MU858096">
    <property type="protein sequence ID" value="KAK4214245.1"/>
    <property type="molecule type" value="Genomic_DNA"/>
</dbReference>
<sequence length="477" mass="53865">MTTHTHDSRLTSLAPEILINICEVLANTHAPSLVYFSLVNHACYDAAQFLLVRTVRLVDSGSDRDIAQQVSRLLERLRRDGAHSKVFRLVLGIRPSSPSDLATILALHHHWEQEMEDPVLYYRDAKVWGFLGGFEPWGLDGLDQAYESERRWSNALSLVKSLPSLQDFVFACHGQLPTCLLRALTANRPSCKIHLYNFNLWSKAEEGILKLDPRELELITSPLVHTVGDIYSHPLIRNKPGKKLCFIDGEPYRSLFPNVKAVLLIALTISLSDTGSDSQYPPVPLTIDTTNMFFQRRGAAPEYLSFSPTDFQNPNFQRWRDYIDLSALRVLEIRQKVPMRELEALLAGINTERLESLSVRLDEDTCTLTATDGSANWFLGLIACSKVKYLQTRGLYDADISNMISPTLRSFHIDELDCRLRGRISGPEQLIQLGKNCPQLEDLHIGLTRSQGSAQEVACYAAIGRHSSHDFSTWRFS</sequence>
<proteinExistence type="predicted"/>
<gene>
    <name evidence="1" type="ORF">QBC37DRAFT_482377</name>
</gene>
<name>A0AAN6Y962_9PEZI</name>
<evidence type="ECO:0000313" key="2">
    <source>
        <dbReference type="Proteomes" id="UP001301769"/>
    </source>
</evidence>
<reference evidence="1" key="2">
    <citation type="submission" date="2023-05" db="EMBL/GenBank/DDBJ databases">
        <authorList>
            <consortium name="Lawrence Berkeley National Laboratory"/>
            <person name="Steindorff A."/>
            <person name="Hensen N."/>
            <person name="Bonometti L."/>
            <person name="Westerberg I."/>
            <person name="Brannstrom I.O."/>
            <person name="Guillou S."/>
            <person name="Cros-Aarteil S."/>
            <person name="Calhoun S."/>
            <person name="Haridas S."/>
            <person name="Kuo A."/>
            <person name="Mondo S."/>
            <person name="Pangilinan J."/>
            <person name="Riley R."/>
            <person name="Labutti K."/>
            <person name="Andreopoulos B."/>
            <person name="Lipzen A."/>
            <person name="Chen C."/>
            <person name="Yanf M."/>
            <person name="Daum C."/>
            <person name="Ng V."/>
            <person name="Clum A."/>
            <person name="Ohm R."/>
            <person name="Martin F."/>
            <person name="Silar P."/>
            <person name="Natvig D."/>
            <person name="Lalanne C."/>
            <person name="Gautier V."/>
            <person name="Ament-Velasquez S.L."/>
            <person name="Kruys A."/>
            <person name="Hutchinson M.I."/>
            <person name="Powell A.J."/>
            <person name="Barry K."/>
            <person name="Miller A.N."/>
            <person name="Grigoriev I.V."/>
            <person name="Debuchy R."/>
            <person name="Gladieux P."/>
            <person name="Thoren M.H."/>
            <person name="Johannesson H."/>
        </authorList>
    </citation>
    <scope>NUCLEOTIDE SEQUENCE</scope>
    <source>
        <strain evidence="1">PSN293</strain>
    </source>
</reference>
<keyword evidence="2" id="KW-1185">Reference proteome</keyword>
<dbReference type="AlphaFoldDB" id="A0AAN6Y962"/>
<comment type="caution">
    <text evidence="1">The sequence shown here is derived from an EMBL/GenBank/DDBJ whole genome shotgun (WGS) entry which is preliminary data.</text>
</comment>